<proteinExistence type="predicted"/>
<evidence type="ECO:0000313" key="2">
    <source>
        <dbReference type="Proteomes" id="UP001362999"/>
    </source>
</evidence>
<dbReference type="EMBL" id="JAWWNJ010000133">
    <property type="protein sequence ID" value="KAK6985012.1"/>
    <property type="molecule type" value="Genomic_DNA"/>
</dbReference>
<comment type="caution">
    <text evidence="1">The sequence shown here is derived from an EMBL/GenBank/DDBJ whole genome shotgun (WGS) entry which is preliminary data.</text>
</comment>
<name>A0AAV9ZLH2_9AGAR</name>
<dbReference type="Proteomes" id="UP001362999">
    <property type="component" value="Unassembled WGS sequence"/>
</dbReference>
<accession>A0AAV9ZLH2</accession>
<dbReference type="AlphaFoldDB" id="A0AAV9ZLH2"/>
<keyword evidence="2" id="KW-1185">Reference proteome</keyword>
<organism evidence="1 2">
    <name type="scientific">Favolaschia claudopus</name>
    <dbReference type="NCBI Taxonomy" id="2862362"/>
    <lineage>
        <taxon>Eukaryota</taxon>
        <taxon>Fungi</taxon>
        <taxon>Dikarya</taxon>
        <taxon>Basidiomycota</taxon>
        <taxon>Agaricomycotina</taxon>
        <taxon>Agaricomycetes</taxon>
        <taxon>Agaricomycetidae</taxon>
        <taxon>Agaricales</taxon>
        <taxon>Marasmiineae</taxon>
        <taxon>Mycenaceae</taxon>
        <taxon>Favolaschia</taxon>
    </lineage>
</organism>
<reference evidence="1 2" key="1">
    <citation type="journal article" date="2024" name="J Genomics">
        <title>Draft genome sequencing and assembly of Favolaschia claudopus CIRM-BRFM 2984 isolated from oak limbs.</title>
        <authorList>
            <person name="Navarro D."/>
            <person name="Drula E."/>
            <person name="Chaduli D."/>
            <person name="Cazenave R."/>
            <person name="Ahrendt S."/>
            <person name="Wang J."/>
            <person name="Lipzen A."/>
            <person name="Daum C."/>
            <person name="Barry K."/>
            <person name="Grigoriev I.V."/>
            <person name="Favel A."/>
            <person name="Rosso M.N."/>
            <person name="Martin F."/>
        </authorList>
    </citation>
    <scope>NUCLEOTIDE SEQUENCE [LARGE SCALE GENOMIC DNA]</scope>
    <source>
        <strain evidence="1 2">CIRM-BRFM 2984</strain>
    </source>
</reference>
<evidence type="ECO:0000313" key="1">
    <source>
        <dbReference type="EMBL" id="KAK6985012.1"/>
    </source>
</evidence>
<gene>
    <name evidence="1" type="ORF">R3P38DRAFT_3102581</name>
</gene>
<sequence length="220" mass="25388">MRMLALGRKPMATVDHSRRRRLDPDAALSHFFLHATRVSILQSRRSTAQLSSTSDHPPILRRLSTSSIRLQTRDRHPCVSITRRPTPLQGPQARFLFPKAPPSYLKYIQIQIHPRRRVVRAKERLLHIHWTAHHATPLSINHPPSLNLHLQSNSTAHSTSPVDLSIRPQSHRIATLLFQSQDRRSPPKSSSALSPTLSRRLRTSNQYKYKLKFTFALRQR</sequence>
<protein>
    <submittedName>
        <fullName evidence="1">Uncharacterized protein</fullName>
    </submittedName>
</protein>